<sequence length="184" mass="20630">MNKHVLFIQGGGGKEDYAADANLVASLQEALGETYLVHYPFLPNESGLDFGRKKQIGKHISLHKGEIILVGHSLGASMLLKYLSEIKTRKKIAGVFLISTPFWSGDEDWKQGFKLHKNFADKLPKHIPVFLYHSKDDKEVPFDHLEIYAQHLPKATVRKITSGGHHLNNDLSMVARDTKSLSKS</sequence>
<keyword evidence="1" id="KW-0378">Hydrolase</keyword>
<keyword evidence="2" id="KW-1185">Reference proteome</keyword>
<evidence type="ECO:0000313" key="1">
    <source>
        <dbReference type="EMBL" id="QHT71560.1"/>
    </source>
</evidence>
<dbReference type="Gene3D" id="3.40.50.1820">
    <property type="entry name" value="alpha/beta hydrolase"/>
    <property type="match status" value="1"/>
</dbReference>
<dbReference type="EMBL" id="CP048222">
    <property type="protein sequence ID" value="QHT71560.1"/>
    <property type="molecule type" value="Genomic_DNA"/>
</dbReference>
<reference evidence="1 2" key="1">
    <citation type="submission" date="2020-01" db="EMBL/GenBank/DDBJ databases">
        <authorList>
            <person name="Kim M.K."/>
        </authorList>
    </citation>
    <scope>NUCLEOTIDE SEQUENCE [LARGE SCALE GENOMIC DNA]</scope>
    <source>
        <strain evidence="1 2">172606-1</strain>
    </source>
</reference>
<dbReference type="PANTHER" id="PTHR15394">
    <property type="entry name" value="SERINE HYDROLASE RBBP9"/>
    <property type="match status" value="1"/>
</dbReference>
<dbReference type="SUPFAM" id="SSF53474">
    <property type="entry name" value="alpha/beta-Hydrolases"/>
    <property type="match status" value="1"/>
</dbReference>
<dbReference type="KEGG" id="rhoz:GXP67_35300"/>
<gene>
    <name evidence="1" type="ORF">GXP67_35300</name>
</gene>
<dbReference type="GO" id="GO:0016787">
    <property type="term" value="F:hydrolase activity"/>
    <property type="evidence" value="ECO:0007669"/>
    <property type="project" value="UniProtKB-KW"/>
</dbReference>
<name>A0A6C0GW91_9BACT</name>
<dbReference type="InterPro" id="IPR029058">
    <property type="entry name" value="AB_hydrolase_fold"/>
</dbReference>
<proteinExistence type="predicted"/>
<accession>A0A6C0GW91</accession>
<dbReference type="Pfam" id="PF06821">
    <property type="entry name" value="Ser_hydrolase"/>
    <property type="match status" value="1"/>
</dbReference>
<dbReference type="PANTHER" id="PTHR15394:SF3">
    <property type="entry name" value="SERINE HYDROLASE RBBP9"/>
    <property type="match status" value="1"/>
</dbReference>
<dbReference type="AlphaFoldDB" id="A0A6C0GW91"/>
<evidence type="ECO:0000313" key="2">
    <source>
        <dbReference type="Proteomes" id="UP000480178"/>
    </source>
</evidence>
<dbReference type="InterPro" id="IPR010662">
    <property type="entry name" value="RBBP9/YdeN"/>
</dbReference>
<organism evidence="1 2">
    <name type="scientific">Rhodocytophaga rosea</name>
    <dbReference type="NCBI Taxonomy" id="2704465"/>
    <lineage>
        <taxon>Bacteria</taxon>
        <taxon>Pseudomonadati</taxon>
        <taxon>Bacteroidota</taxon>
        <taxon>Cytophagia</taxon>
        <taxon>Cytophagales</taxon>
        <taxon>Rhodocytophagaceae</taxon>
        <taxon>Rhodocytophaga</taxon>
    </lineage>
</organism>
<protein>
    <submittedName>
        <fullName evidence="1">Alpha/beta hydrolase</fullName>
    </submittedName>
</protein>
<dbReference type="Proteomes" id="UP000480178">
    <property type="component" value="Chromosome"/>
</dbReference>
<dbReference type="RefSeq" id="WP_162447495.1">
    <property type="nucleotide sequence ID" value="NZ_CP048222.1"/>
</dbReference>